<dbReference type="AlphaFoldDB" id="A0A8B6D2Q5"/>
<evidence type="ECO:0000259" key="2">
    <source>
        <dbReference type="Pfam" id="PF17921"/>
    </source>
</evidence>
<dbReference type="PANTHER" id="PTHR37984">
    <property type="entry name" value="PROTEIN CBG26694"/>
    <property type="match status" value="1"/>
</dbReference>
<organism evidence="3 4">
    <name type="scientific">Mytilus galloprovincialis</name>
    <name type="common">Mediterranean mussel</name>
    <dbReference type="NCBI Taxonomy" id="29158"/>
    <lineage>
        <taxon>Eukaryota</taxon>
        <taxon>Metazoa</taxon>
        <taxon>Spiralia</taxon>
        <taxon>Lophotrochozoa</taxon>
        <taxon>Mollusca</taxon>
        <taxon>Bivalvia</taxon>
        <taxon>Autobranchia</taxon>
        <taxon>Pteriomorphia</taxon>
        <taxon>Mytilida</taxon>
        <taxon>Mytiloidea</taxon>
        <taxon>Mytilidae</taxon>
        <taxon>Mytilinae</taxon>
        <taxon>Mytilus</taxon>
    </lineage>
</organism>
<evidence type="ECO:0000313" key="3">
    <source>
        <dbReference type="EMBL" id="VDI12787.1"/>
    </source>
</evidence>
<dbReference type="InterPro" id="IPR050951">
    <property type="entry name" value="Retrovirus_Pol_polyprotein"/>
</dbReference>
<evidence type="ECO:0000259" key="1">
    <source>
        <dbReference type="Pfam" id="PF17919"/>
    </source>
</evidence>
<dbReference type="PANTHER" id="PTHR37984:SF8">
    <property type="entry name" value="CCHC-TYPE DOMAIN-CONTAINING PROTEIN"/>
    <property type="match status" value="1"/>
</dbReference>
<comment type="caution">
    <text evidence="3">The sequence shown here is derived from an EMBL/GenBank/DDBJ whole genome shotgun (WGS) entry which is preliminary data.</text>
</comment>
<dbReference type="Gene3D" id="1.10.340.70">
    <property type="match status" value="1"/>
</dbReference>
<dbReference type="SUPFAM" id="SSF56672">
    <property type="entry name" value="DNA/RNA polymerases"/>
    <property type="match status" value="1"/>
</dbReference>
<dbReference type="InterPro" id="IPR043502">
    <property type="entry name" value="DNA/RNA_pol_sf"/>
</dbReference>
<name>A0A8B6D2Q5_MYTGA</name>
<dbReference type="OrthoDB" id="6154438at2759"/>
<sequence length="433" mass="50244">MRLKQVLDRAREYNLKLSAGKCEISKPEVTYVGHRLTSEGVKPDPEKIRAVNKMSKPECVKDLQTFMGFIQYLGKFMPNMSTVSAPLRTLLEKNTAWHWDEKQETSFQKLKEMATNAPLLQYYNPNKPLTLSVDASSKGLGAVLIQNQKPVADASRALTQTQQRYPQIEKETLAIVYGCNKFHEYVYGRRVQIETDHKPLQSIFLKPLHQTPPRLQRLLIALEKYDLKVDYKPGKEMYLADHLSRSFLKETKEKETANDEHLQELQDVIFNGWPNEKSELIHSLRPYWTYRDELSVIDGLLYKSNKAIVPKALQNEMLDKIHESHLGIVKCKSRARDVLFWIGMGQDIEDKVKACGLCAQHQSLNAKEPMLMPEIPERPWSKVATDLFEYQKQHYLLVVDYYSKWPEVMKLDNETSKNTIDYLKGLMSRFGIY</sequence>
<dbReference type="InterPro" id="IPR012337">
    <property type="entry name" value="RNaseH-like_sf"/>
</dbReference>
<dbReference type="InterPro" id="IPR043128">
    <property type="entry name" value="Rev_trsase/Diguanyl_cyclase"/>
</dbReference>
<dbReference type="FunFam" id="3.30.70.270:FF:000026">
    <property type="entry name" value="Transposon Ty3-G Gag-Pol polyprotein"/>
    <property type="match status" value="1"/>
</dbReference>
<gene>
    <name evidence="3" type="ORF">MGAL_10B070185</name>
</gene>
<keyword evidence="4" id="KW-1185">Reference proteome</keyword>
<dbReference type="Gene3D" id="3.30.70.270">
    <property type="match status" value="2"/>
</dbReference>
<feature type="domain" description="Reverse transcriptase/retrotransposon-derived protein RNase H-like" evidence="1">
    <location>
        <begin position="99"/>
        <end position="193"/>
    </location>
</feature>
<dbReference type="CDD" id="cd09274">
    <property type="entry name" value="RNase_HI_RT_Ty3"/>
    <property type="match status" value="1"/>
</dbReference>
<accession>A0A8B6D2Q5</accession>
<dbReference type="EMBL" id="UYJE01002672">
    <property type="protein sequence ID" value="VDI12787.1"/>
    <property type="molecule type" value="Genomic_DNA"/>
</dbReference>
<protein>
    <recommendedName>
        <fullName evidence="5">Reverse transcriptase/retrotransposon-derived protein RNase H-like domain-containing protein</fullName>
    </recommendedName>
</protein>
<dbReference type="Gene3D" id="3.30.420.10">
    <property type="entry name" value="Ribonuclease H-like superfamily/Ribonuclease H"/>
    <property type="match status" value="1"/>
</dbReference>
<dbReference type="GO" id="GO:0003676">
    <property type="term" value="F:nucleic acid binding"/>
    <property type="evidence" value="ECO:0007669"/>
    <property type="project" value="InterPro"/>
</dbReference>
<dbReference type="InterPro" id="IPR041588">
    <property type="entry name" value="Integrase_H2C2"/>
</dbReference>
<dbReference type="GO" id="GO:0006259">
    <property type="term" value="P:DNA metabolic process"/>
    <property type="evidence" value="ECO:0007669"/>
    <property type="project" value="UniProtKB-ARBA"/>
</dbReference>
<evidence type="ECO:0008006" key="5">
    <source>
        <dbReference type="Google" id="ProtNLM"/>
    </source>
</evidence>
<dbReference type="FunFam" id="1.10.340.70:FF:000003">
    <property type="entry name" value="Protein CBG25708"/>
    <property type="match status" value="1"/>
</dbReference>
<proteinExistence type="predicted"/>
<feature type="domain" description="Integrase zinc-binding" evidence="2">
    <location>
        <begin position="309"/>
        <end position="362"/>
    </location>
</feature>
<dbReference type="SUPFAM" id="SSF53098">
    <property type="entry name" value="Ribonuclease H-like"/>
    <property type="match status" value="1"/>
</dbReference>
<dbReference type="InterPro" id="IPR036397">
    <property type="entry name" value="RNaseH_sf"/>
</dbReference>
<dbReference type="Proteomes" id="UP000596742">
    <property type="component" value="Unassembled WGS sequence"/>
</dbReference>
<dbReference type="Pfam" id="PF17921">
    <property type="entry name" value="Integrase_H2C2"/>
    <property type="match status" value="1"/>
</dbReference>
<dbReference type="InterPro" id="IPR041577">
    <property type="entry name" value="RT_RNaseH_2"/>
</dbReference>
<reference evidence="3" key="1">
    <citation type="submission" date="2018-11" db="EMBL/GenBank/DDBJ databases">
        <authorList>
            <person name="Alioto T."/>
            <person name="Alioto T."/>
        </authorList>
    </citation>
    <scope>NUCLEOTIDE SEQUENCE</scope>
</reference>
<evidence type="ECO:0000313" key="4">
    <source>
        <dbReference type="Proteomes" id="UP000596742"/>
    </source>
</evidence>
<dbReference type="Pfam" id="PF17919">
    <property type="entry name" value="RT_RNaseH_2"/>
    <property type="match status" value="1"/>
</dbReference>